<evidence type="ECO:0000256" key="2">
    <source>
        <dbReference type="ARBA" id="ARBA00022475"/>
    </source>
</evidence>
<evidence type="ECO:0000259" key="7">
    <source>
        <dbReference type="PROSITE" id="PS50850"/>
    </source>
</evidence>
<evidence type="ECO:0000313" key="9">
    <source>
        <dbReference type="Proteomes" id="UP000198397"/>
    </source>
</evidence>
<keyword evidence="5 6" id="KW-0472">Membrane</keyword>
<dbReference type="RefSeq" id="WP_089383717.1">
    <property type="nucleotide sequence ID" value="NZ_FZNQ01000002.1"/>
</dbReference>
<reference evidence="8 9" key="1">
    <citation type="submission" date="2017-06" db="EMBL/GenBank/DDBJ databases">
        <authorList>
            <person name="Kim H.J."/>
            <person name="Triplett B.A."/>
        </authorList>
    </citation>
    <scope>NUCLEOTIDE SEQUENCE [LARGE SCALE GENOMIC DNA]</scope>
    <source>
        <strain evidence="8 9">DSM 8800</strain>
    </source>
</reference>
<dbReference type="AlphaFoldDB" id="A0A238VF50"/>
<feature type="domain" description="Major facilitator superfamily (MFS) profile" evidence="7">
    <location>
        <begin position="27"/>
        <end position="413"/>
    </location>
</feature>
<feature type="transmembrane region" description="Helical" evidence="6">
    <location>
        <begin position="115"/>
        <end position="134"/>
    </location>
</feature>
<feature type="transmembrane region" description="Helical" evidence="6">
    <location>
        <begin position="302"/>
        <end position="320"/>
    </location>
</feature>
<keyword evidence="2" id="KW-1003">Cell membrane</keyword>
<dbReference type="SUPFAM" id="SSF103473">
    <property type="entry name" value="MFS general substrate transporter"/>
    <property type="match status" value="1"/>
</dbReference>
<dbReference type="OrthoDB" id="29061at2157"/>
<dbReference type="EMBL" id="FZNQ01000002">
    <property type="protein sequence ID" value="SNR32139.1"/>
    <property type="molecule type" value="Genomic_DNA"/>
</dbReference>
<dbReference type="Gene3D" id="1.20.1250.20">
    <property type="entry name" value="MFS general substrate transporter like domains"/>
    <property type="match status" value="2"/>
</dbReference>
<gene>
    <name evidence="8" type="ORF">SAMN06264855_102272</name>
</gene>
<name>A0A238VF50_HALVU</name>
<dbReference type="GO" id="GO:0005886">
    <property type="term" value="C:plasma membrane"/>
    <property type="evidence" value="ECO:0007669"/>
    <property type="project" value="UniProtKB-SubCell"/>
</dbReference>
<evidence type="ECO:0000313" key="8">
    <source>
        <dbReference type="EMBL" id="SNR32139.1"/>
    </source>
</evidence>
<dbReference type="InterPro" id="IPR020846">
    <property type="entry name" value="MFS_dom"/>
</dbReference>
<dbReference type="InterPro" id="IPR050189">
    <property type="entry name" value="MFS_Efflux_Transporters"/>
</dbReference>
<dbReference type="InterPro" id="IPR036259">
    <property type="entry name" value="MFS_trans_sf"/>
</dbReference>
<keyword evidence="3 6" id="KW-0812">Transmembrane</keyword>
<dbReference type="InterPro" id="IPR011701">
    <property type="entry name" value="MFS"/>
</dbReference>
<feature type="transmembrane region" description="Helical" evidence="6">
    <location>
        <begin position="88"/>
        <end position="108"/>
    </location>
</feature>
<evidence type="ECO:0000256" key="4">
    <source>
        <dbReference type="ARBA" id="ARBA00022989"/>
    </source>
</evidence>
<dbReference type="Pfam" id="PF07690">
    <property type="entry name" value="MFS_1"/>
    <property type="match status" value="1"/>
</dbReference>
<feature type="transmembrane region" description="Helical" evidence="6">
    <location>
        <begin position="164"/>
        <end position="197"/>
    </location>
</feature>
<feature type="transmembrane region" description="Helical" evidence="6">
    <location>
        <begin position="227"/>
        <end position="252"/>
    </location>
</feature>
<proteinExistence type="predicted"/>
<dbReference type="PANTHER" id="PTHR43124:SF3">
    <property type="entry name" value="CHLORAMPHENICOL EFFLUX PUMP RV0191"/>
    <property type="match status" value="1"/>
</dbReference>
<protein>
    <submittedName>
        <fullName evidence="8">Sugar phosphate permease</fullName>
    </submittedName>
</protein>
<sequence length="416" mass="44082">MQALFDRYVAELRDTVGYLREDGRGRILVAIAFGWFLSMGVRLSYPVILPHVRADLGLDLSTAGLLLTVLWMAYAVGQFPGGFLADRWGPGLVLVISTGGSAVMILLVSISPTAALLFATTALLGASTALYGPARFPLLSGVFPERSGTAIGITQATGNLGNTILPFVVGVIAGVVAWQAGALLFIPLFVLVAVAIWRVVPWRVTGSAAGNSESPIQSISLESARHVLSLLAVRSVLVIAAIQMLGSFTYQGFTGFYPTYLIEIKGLSSRDASFLFAVFFAGGIVIQPLIGMAGDRFGERRTLFVLLIFISAALALLPTIEGFWPLLAMTVALSSLLGRAVLALTYLTESLAEEIRGTGLGILRTGYILFGSTSPLFIGVLGDAGYFDEAFWLLAGASGVMILLCIVLPPLTSVER</sequence>
<feature type="transmembrane region" description="Helical" evidence="6">
    <location>
        <begin position="57"/>
        <end position="76"/>
    </location>
</feature>
<feature type="transmembrane region" description="Helical" evidence="6">
    <location>
        <begin position="272"/>
        <end position="290"/>
    </location>
</feature>
<dbReference type="PANTHER" id="PTHR43124">
    <property type="entry name" value="PURINE EFFLUX PUMP PBUE"/>
    <property type="match status" value="1"/>
</dbReference>
<accession>A0A238VF50</accession>
<evidence type="ECO:0000256" key="6">
    <source>
        <dbReference type="SAM" id="Phobius"/>
    </source>
</evidence>
<evidence type="ECO:0000256" key="5">
    <source>
        <dbReference type="ARBA" id="ARBA00023136"/>
    </source>
</evidence>
<dbReference type="GO" id="GO:0022857">
    <property type="term" value="F:transmembrane transporter activity"/>
    <property type="evidence" value="ECO:0007669"/>
    <property type="project" value="InterPro"/>
</dbReference>
<comment type="subcellular location">
    <subcellularLocation>
        <location evidence="1">Cell membrane</location>
        <topology evidence="1">Multi-pass membrane protein</topology>
    </subcellularLocation>
</comment>
<feature type="transmembrane region" description="Helical" evidence="6">
    <location>
        <begin position="27"/>
        <end position="45"/>
    </location>
</feature>
<feature type="transmembrane region" description="Helical" evidence="6">
    <location>
        <begin position="359"/>
        <end position="378"/>
    </location>
</feature>
<keyword evidence="4 6" id="KW-1133">Transmembrane helix</keyword>
<feature type="transmembrane region" description="Helical" evidence="6">
    <location>
        <begin position="390"/>
        <end position="411"/>
    </location>
</feature>
<dbReference type="Proteomes" id="UP000198397">
    <property type="component" value="Unassembled WGS sequence"/>
</dbReference>
<evidence type="ECO:0000256" key="3">
    <source>
        <dbReference type="ARBA" id="ARBA00022692"/>
    </source>
</evidence>
<dbReference type="PROSITE" id="PS50850">
    <property type="entry name" value="MFS"/>
    <property type="match status" value="1"/>
</dbReference>
<evidence type="ECO:0000256" key="1">
    <source>
        <dbReference type="ARBA" id="ARBA00004651"/>
    </source>
</evidence>
<feature type="transmembrane region" description="Helical" evidence="6">
    <location>
        <begin position="326"/>
        <end position="347"/>
    </location>
</feature>
<keyword evidence="9" id="KW-1185">Reference proteome</keyword>
<organism evidence="8 9">
    <name type="scientific">Halorubrum vacuolatum</name>
    <name type="common">Natronobacterium vacuolatum</name>
    <dbReference type="NCBI Taxonomy" id="63740"/>
    <lineage>
        <taxon>Archaea</taxon>
        <taxon>Methanobacteriati</taxon>
        <taxon>Methanobacteriota</taxon>
        <taxon>Stenosarchaea group</taxon>
        <taxon>Halobacteria</taxon>
        <taxon>Halobacteriales</taxon>
        <taxon>Haloferacaceae</taxon>
        <taxon>Halorubrum</taxon>
    </lineage>
</organism>